<protein>
    <submittedName>
        <fullName evidence="1">Uncharacterized protein</fullName>
    </submittedName>
</protein>
<evidence type="ECO:0000313" key="1">
    <source>
        <dbReference type="EMBL" id="GLQ23616.1"/>
    </source>
</evidence>
<gene>
    <name evidence="1" type="ORF">GCM10007853_14900</name>
</gene>
<keyword evidence="2" id="KW-1185">Reference proteome</keyword>
<sequence length="68" mass="7261">MDKKTGLVGRAGFNRPAIDRPDVAVSSQTYDLFSDRYKKAPAAVAAGALKEMSSHKGTILDKGQHQGT</sequence>
<name>A0ABQ5VAL1_9PROT</name>
<proteinExistence type="predicted"/>
<reference evidence="1" key="1">
    <citation type="journal article" date="2014" name="Int. J. Syst. Evol. Microbiol.">
        <title>Complete genome of a new Firmicutes species belonging to the dominant human colonic microbiota ('Ruminococcus bicirculans') reveals two chromosomes and a selective capacity to utilize plant glucans.</title>
        <authorList>
            <consortium name="NISC Comparative Sequencing Program"/>
            <person name="Wegmann U."/>
            <person name="Louis P."/>
            <person name="Goesmann A."/>
            <person name="Henrissat B."/>
            <person name="Duncan S.H."/>
            <person name="Flint H.J."/>
        </authorList>
    </citation>
    <scope>NUCLEOTIDE SEQUENCE</scope>
    <source>
        <strain evidence="1">NBRC 108219</strain>
    </source>
</reference>
<dbReference type="EMBL" id="BSNK01000001">
    <property type="protein sequence ID" value="GLQ23616.1"/>
    <property type="molecule type" value="Genomic_DNA"/>
</dbReference>
<comment type="caution">
    <text evidence="1">The sequence shown here is derived from an EMBL/GenBank/DDBJ whole genome shotgun (WGS) entry which is preliminary data.</text>
</comment>
<evidence type="ECO:0000313" key="2">
    <source>
        <dbReference type="Proteomes" id="UP001161391"/>
    </source>
</evidence>
<organism evidence="1 2">
    <name type="scientific">Algimonas ampicilliniresistens</name>
    <dbReference type="NCBI Taxonomy" id="1298735"/>
    <lineage>
        <taxon>Bacteria</taxon>
        <taxon>Pseudomonadati</taxon>
        <taxon>Pseudomonadota</taxon>
        <taxon>Alphaproteobacteria</taxon>
        <taxon>Maricaulales</taxon>
        <taxon>Robiginitomaculaceae</taxon>
        <taxon>Algimonas</taxon>
    </lineage>
</organism>
<reference evidence="1" key="2">
    <citation type="submission" date="2023-01" db="EMBL/GenBank/DDBJ databases">
        <title>Draft genome sequence of Algimonas ampicilliniresistens strain NBRC 108219.</title>
        <authorList>
            <person name="Sun Q."/>
            <person name="Mori K."/>
        </authorList>
    </citation>
    <scope>NUCLEOTIDE SEQUENCE</scope>
    <source>
        <strain evidence="1">NBRC 108219</strain>
    </source>
</reference>
<dbReference type="Proteomes" id="UP001161391">
    <property type="component" value="Unassembled WGS sequence"/>
</dbReference>
<accession>A0ABQ5VAL1</accession>